<reference evidence="2" key="1">
    <citation type="submission" date="2023-10" db="EMBL/GenBank/DDBJ databases">
        <title>Chromosome-level genome of the transformable northern wattle, Acacia crassicarpa.</title>
        <authorList>
            <person name="Massaro I."/>
            <person name="Sinha N.R."/>
            <person name="Poethig S."/>
            <person name="Leichty A.R."/>
        </authorList>
    </citation>
    <scope>NUCLEOTIDE SEQUENCE</scope>
    <source>
        <strain evidence="2">Acra3RX</strain>
        <tissue evidence="2">Leaf</tissue>
    </source>
</reference>
<dbReference type="PROSITE" id="PS50181">
    <property type="entry name" value="FBOX"/>
    <property type="match status" value="1"/>
</dbReference>
<dbReference type="SMART" id="SM00256">
    <property type="entry name" value="FBOX"/>
    <property type="match status" value="1"/>
</dbReference>
<dbReference type="Pfam" id="PF23622">
    <property type="entry name" value="LRR_At1g61320_AtMIF1"/>
    <property type="match status" value="1"/>
</dbReference>
<dbReference type="CDD" id="cd22160">
    <property type="entry name" value="F-box_AtFBL13-like"/>
    <property type="match status" value="1"/>
</dbReference>
<feature type="domain" description="F-box" evidence="1">
    <location>
        <begin position="18"/>
        <end position="71"/>
    </location>
</feature>
<dbReference type="SUPFAM" id="SSF52058">
    <property type="entry name" value="L domain-like"/>
    <property type="match status" value="1"/>
</dbReference>
<evidence type="ECO:0000313" key="3">
    <source>
        <dbReference type="Proteomes" id="UP001293593"/>
    </source>
</evidence>
<dbReference type="InterPro" id="IPR050232">
    <property type="entry name" value="FBL13/AtMIF1-like"/>
</dbReference>
<dbReference type="Proteomes" id="UP001293593">
    <property type="component" value="Unassembled WGS sequence"/>
</dbReference>
<dbReference type="InterPro" id="IPR006566">
    <property type="entry name" value="FBD"/>
</dbReference>
<dbReference type="PANTHER" id="PTHR31900:SF34">
    <property type="entry name" value="EMB|CAB62440.1-RELATED"/>
    <property type="match status" value="1"/>
</dbReference>
<name>A0AAE1JD77_9FABA</name>
<sequence>MEKSESSNKMHRTEAEMRDRISDLPDSLLLHILSFLPAKEAVATSLLSKRWRPLWFSLPTLKLRRQDFQRFTFFHQFVGKILKLVDLKAVKKFVFECEYYKSRDYFRPQKISEWINAVILDKVEHLELNLYLGNNDYELPSNIFTTINIKVLKLSGGVTVGSTLSHVNLGLLQVLHLKLVKFPDFRSLGILLSGCVLLRDLVIRSLQVDGYSPLDIGGLNHLVTAELPHSLIPLRVLSNVTFLRLHTYNFTLGPDIPTFYNLTYLKFQYYPHDWETTLRLLHSCPKLEILVIQILCSQGLEPTADVPQCVSSNLKEFHLGNCCGKIEELKLARYIMKNAMVLRIISISKNSISRVTWKNRILKKIPLCPISSVNCKLLLLNRMTET</sequence>
<accession>A0AAE1JD77</accession>
<comment type="caution">
    <text evidence="2">The sequence shown here is derived from an EMBL/GenBank/DDBJ whole genome shotgun (WGS) entry which is preliminary data.</text>
</comment>
<dbReference type="Gene3D" id="1.20.1280.50">
    <property type="match status" value="1"/>
</dbReference>
<dbReference type="InterPro" id="IPR001810">
    <property type="entry name" value="F-box_dom"/>
</dbReference>
<dbReference type="Pfam" id="PF08387">
    <property type="entry name" value="FBD"/>
    <property type="match status" value="1"/>
</dbReference>
<proteinExistence type="predicted"/>
<protein>
    <recommendedName>
        <fullName evidence="1">F-box domain-containing protein</fullName>
    </recommendedName>
</protein>
<dbReference type="SUPFAM" id="SSF81383">
    <property type="entry name" value="F-box domain"/>
    <property type="match status" value="1"/>
</dbReference>
<evidence type="ECO:0000313" key="2">
    <source>
        <dbReference type="EMBL" id="KAK4268302.1"/>
    </source>
</evidence>
<dbReference type="SMART" id="SM00579">
    <property type="entry name" value="FBD"/>
    <property type="match status" value="1"/>
</dbReference>
<dbReference type="Pfam" id="PF00646">
    <property type="entry name" value="F-box"/>
    <property type="match status" value="1"/>
</dbReference>
<dbReference type="InterPro" id="IPR055357">
    <property type="entry name" value="LRR_At1g61320_AtMIF1"/>
</dbReference>
<dbReference type="InterPro" id="IPR032675">
    <property type="entry name" value="LRR_dom_sf"/>
</dbReference>
<keyword evidence="3" id="KW-1185">Reference proteome</keyword>
<gene>
    <name evidence="2" type="ORF">QN277_024978</name>
</gene>
<dbReference type="Gene3D" id="3.80.10.10">
    <property type="entry name" value="Ribonuclease Inhibitor"/>
    <property type="match status" value="1"/>
</dbReference>
<dbReference type="PANTHER" id="PTHR31900">
    <property type="entry name" value="F-BOX/RNI SUPERFAMILY PROTEIN-RELATED"/>
    <property type="match status" value="1"/>
</dbReference>
<dbReference type="InterPro" id="IPR053781">
    <property type="entry name" value="F-box_AtFBL13-like"/>
</dbReference>
<evidence type="ECO:0000259" key="1">
    <source>
        <dbReference type="PROSITE" id="PS50181"/>
    </source>
</evidence>
<dbReference type="EMBL" id="JAWXYG010000007">
    <property type="protein sequence ID" value="KAK4268302.1"/>
    <property type="molecule type" value="Genomic_DNA"/>
</dbReference>
<dbReference type="AlphaFoldDB" id="A0AAE1JD77"/>
<organism evidence="2 3">
    <name type="scientific">Acacia crassicarpa</name>
    <name type="common">northern wattle</name>
    <dbReference type="NCBI Taxonomy" id="499986"/>
    <lineage>
        <taxon>Eukaryota</taxon>
        <taxon>Viridiplantae</taxon>
        <taxon>Streptophyta</taxon>
        <taxon>Embryophyta</taxon>
        <taxon>Tracheophyta</taxon>
        <taxon>Spermatophyta</taxon>
        <taxon>Magnoliopsida</taxon>
        <taxon>eudicotyledons</taxon>
        <taxon>Gunneridae</taxon>
        <taxon>Pentapetalae</taxon>
        <taxon>rosids</taxon>
        <taxon>fabids</taxon>
        <taxon>Fabales</taxon>
        <taxon>Fabaceae</taxon>
        <taxon>Caesalpinioideae</taxon>
        <taxon>mimosoid clade</taxon>
        <taxon>Acacieae</taxon>
        <taxon>Acacia</taxon>
    </lineage>
</organism>
<dbReference type="InterPro" id="IPR036047">
    <property type="entry name" value="F-box-like_dom_sf"/>
</dbReference>